<reference evidence="2 3" key="1">
    <citation type="submission" date="2015-01" db="EMBL/GenBank/DDBJ databases">
        <title>Evolution of Trichinella species and genotypes.</title>
        <authorList>
            <person name="Korhonen P.K."/>
            <person name="Edoardo P."/>
            <person name="Giuseppe L.R."/>
            <person name="Gasser R.B."/>
        </authorList>
    </citation>
    <scope>NUCLEOTIDE SEQUENCE [LARGE SCALE GENOMIC DNA]</scope>
    <source>
        <strain evidence="2">ISS141</strain>
    </source>
</reference>
<organism evidence="2 3">
    <name type="scientific">Trichinella pseudospiralis</name>
    <name type="common">Parasitic roundworm</name>
    <dbReference type="NCBI Taxonomy" id="6337"/>
    <lineage>
        <taxon>Eukaryota</taxon>
        <taxon>Metazoa</taxon>
        <taxon>Ecdysozoa</taxon>
        <taxon>Nematoda</taxon>
        <taxon>Enoplea</taxon>
        <taxon>Dorylaimia</taxon>
        <taxon>Trichinellida</taxon>
        <taxon>Trichinellidae</taxon>
        <taxon>Trichinella</taxon>
    </lineage>
</organism>
<name>A0A0V0W8L4_TRIPS</name>
<sequence>MVSSPKSVSSNSNDDNKQQLWPKQLQAKFWQW</sequence>
<accession>A0A0V0W8L4</accession>
<dbReference type="AlphaFoldDB" id="A0A0V0W8L4"/>
<dbReference type="Proteomes" id="UP000054815">
    <property type="component" value="Unassembled WGS sequence"/>
</dbReference>
<gene>
    <name evidence="2" type="ORF">T4E_1645</name>
</gene>
<protein>
    <submittedName>
        <fullName evidence="2">Uncharacterized protein</fullName>
    </submittedName>
</protein>
<feature type="compositionally biased region" description="Low complexity" evidence="1">
    <location>
        <begin position="1"/>
        <end position="13"/>
    </location>
</feature>
<dbReference type="EMBL" id="JYDU01001137">
    <property type="protein sequence ID" value="KRX72172.1"/>
    <property type="molecule type" value="Genomic_DNA"/>
</dbReference>
<evidence type="ECO:0000313" key="3">
    <source>
        <dbReference type="Proteomes" id="UP000054815"/>
    </source>
</evidence>
<feature type="region of interest" description="Disordered" evidence="1">
    <location>
        <begin position="1"/>
        <end position="21"/>
    </location>
</feature>
<evidence type="ECO:0000256" key="1">
    <source>
        <dbReference type="SAM" id="MobiDB-lite"/>
    </source>
</evidence>
<comment type="caution">
    <text evidence="2">The sequence shown here is derived from an EMBL/GenBank/DDBJ whole genome shotgun (WGS) entry which is preliminary data.</text>
</comment>
<proteinExistence type="predicted"/>
<evidence type="ECO:0000313" key="2">
    <source>
        <dbReference type="EMBL" id="KRX72172.1"/>
    </source>
</evidence>